<dbReference type="EMBL" id="VHII01000018">
    <property type="protein sequence ID" value="KAF1376968.1"/>
    <property type="molecule type" value="Genomic_DNA"/>
</dbReference>
<gene>
    <name evidence="2" type="ORF">PFLUV_G00217010</name>
</gene>
<comment type="caution">
    <text evidence="2">The sequence shown here is derived from an EMBL/GenBank/DDBJ whole genome shotgun (WGS) entry which is preliminary data.</text>
</comment>
<dbReference type="GO" id="GO:0000444">
    <property type="term" value="C:MIS12/MIND type complex"/>
    <property type="evidence" value="ECO:0007669"/>
    <property type="project" value="TreeGrafter"/>
</dbReference>
<proteinExistence type="predicted"/>
<accession>A0A6A5EDM1</accession>
<evidence type="ECO:0008006" key="4">
    <source>
        <dbReference type="Google" id="ProtNLM"/>
    </source>
</evidence>
<evidence type="ECO:0000313" key="3">
    <source>
        <dbReference type="Proteomes" id="UP000465112"/>
    </source>
</evidence>
<reference evidence="2 3" key="1">
    <citation type="submission" date="2019-06" db="EMBL/GenBank/DDBJ databases">
        <title>A chromosome-scale genome assembly of the European perch, Perca fluviatilis.</title>
        <authorList>
            <person name="Roques C."/>
            <person name="Zahm M."/>
            <person name="Cabau C."/>
            <person name="Klopp C."/>
            <person name="Bouchez O."/>
            <person name="Donnadieu C."/>
            <person name="Kuhl H."/>
            <person name="Gislard M."/>
            <person name="Guendouz S."/>
            <person name="Journot L."/>
            <person name="Haffray P."/>
            <person name="Bestin A."/>
            <person name="Morvezen R."/>
            <person name="Feron R."/>
            <person name="Wen M."/>
            <person name="Jouanno E."/>
            <person name="Herpin A."/>
            <person name="Schartl M."/>
            <person name="Postlethwait J."/>
            <person name="Schaerlinger B."/>
            <person name="Chardard D."/>
            <person name="Lecocq T."/>
            <person name="Poncet C."/>
            <person name="Jaffrelo L."/>
            <person name="Lampietro C."/>
            <person name="Guiguen Y."/>
        </authorList>
    </citation>
    <scope>NUCLEOTIDE SEQUENCE [LARGE SCALE GENOMIC DNA]</scope>
    <source>
        <tissue evidence="2">Blood</tissue>
    </source>
</reference>
<dbReference type="InterPro" id="IPR013950">
    <property type="entry name" value="Mis14/Nsl1"/>
</dbReference>
<dbReference type="Proteomes" id="UP000465112">
    <property type="component" value="Unassembled WGS sequence"/>
</dbReference>
<feature type="region of interest" description="Disordered" evidence="1">
    <location>
        <begin position="1"/>
        <end position="22"/>
    </location>
</feature>
<sequence>MEPEQSESLPSDEPNQEYRVQVTSKKQVIEQLDKYKDILKTALDGQTGMAEDTKRVLLQELLANFEAAVQDNVLVNGQTWDEAPDVEAEDEALNLENLLDDTIVETATRRRGYPTQILTHAVRSLKAERKVMELYEHAVKPQEVVKDPKQESIMNNLSAAAPGMVKQAIRVIKSINKLQEQAEGLCKILNMTPSQATMEIDREVNGQSDAALPPVNGTTRNRQPIKRVLEEAAAAVCYRPPSKKPVAEGTPQ</sequence>
<evidence type="ECO:0000313" key="2">
    <source>
        <dbReference type="EMBL" id="KAF1376968.1"/>
    </source>
</evidence>
<protein>
    <recommendedName>
        <fullName evidence="4">NSL1 component of MIS12 kinetochore complex</fullName>
    </recommendedName>
</protein>
<dbReference type="Pfam" id="PF08641">
    <property type="entry name" value="Mis14"/>
    <property type="match status" value="1"/>
</dbReference>
<organism evidence="2 3">
    <name type="scientific">Perca fluviatilis</name>
    <name type="common">European perch</name>
    <dbReference type="NCBI Taxonomy" id="8168"/>
    <lineage>
        <taxon>Eukaryota</taxon>
        <taxon>Metazoa</taxon>
        <taxon>Chordata</taxon>
        <taxon>Craniata</taxon>
        <taxon>Vertebrata</taxon>
        <taxon>Euteleostomi</taxon>
        <taxon>Actinopterygii</taxon>
        <taxon>Neopterygii</taxon>
        <taxon>Teleostei</taxon>
        <taxon>Neoteleostei</taxon>
        <taxon>Acanthomorphata</taxon>
        <taxon>Eupercaria</taxon>
        <taxon>Perciformes</taxon>
        <taxon>Percoidei</taxon>
        <taxon>Percidae</taxon>
        <taxon>Percinae</taxon>
        <taxon>Perca</taxon>
    </lineage>
</organism>
<dbReference type="AlphaFoldDB" id="A0A6A5EDM1"/>
<keyword evidence="3" id="KW-1185">Reference proteome</keyword>
<evidence type="ECO:0000256" key="1">
    <source>
        <dbReference type="SAM" id="MobiDB-lite"/>
    </source>
</evidence>
<dbReference type="OrthoDB" id="5973266at2759"/>
<name>A0A6A5EDM1_PERFL</name>
<dbReference type="GO" id="GO:0000070">
    <property type="term" value="P:mitotic sister chromatid segregation"/>
    <property type="evidence" value="ECO:0007669"/>
    <property type="project" value="InterPro"/>
</dbReference>
<dbReference type="PANTHER" id="PTHR31749">
    <property type="entry name" value="KINETOCHORE-ASSOCIATED PROTEIN NSL1 HOMOLOG"/>
    <property type="match status" value="1"/>
</dbReference>
<dbReference type="PANTHER" id="PTHR31749:SF3">
    <property type="entry name" value="KINETOCHORE-ASSOCIATED PROTEIN NSL1 HOMOLOG"/>
    <property type="match status" value="1"/>
</dbReference>